<dbReference type="InterPro" id="IPR004154">
    <property type="entry name" value="Anticodon-bd"/>
</dbReference>
<feature type="binding site" evidence="10">
    <location>
        <begin position="37"/>
        <end position="39"/>
    </location>
    <ligand>
        <name>L-histidine</name>
        <dbReference type="ChEBI" id="CHEBI:57595"/>
    </ligand>
</feature>
<evidence type="ECO:0000256" key="6">
    <source>
        <dbReference type="ARBA" id="ARBA00022917"/>
    </source>
</evidence>
<dbReference type="InterPro" id="IPR036621">
    <property type="entry name" value="Anticodon-bd_dom_sf"/>
</dbReference>
<organism evidence="12 13">
    <name type="scientific">Acholeplasma hippikon</name>
    <dbReference type="NCBI Taxonomy" id="264636"/>
    <lineage>
        <taxon>Bacteria</taxon>
        <taxon>Bacillati</taxon>
        <taxon>Mycoplasmatota</taxon>
        <taxon>Mollicutes</taxon>
        <taxon>Acholeplasmatales</taxon>
        <taxon>Acholeplasmataceae</taxon>
        <taxon>Acholeplasma</taxon>
    </lineage>
</organism>
<evidence type="ECO:0000313" key="13">
    <source>
        <dbReference type="Proteomes" id="UP000290909"/>
    </source>
</evidence>
<feature type="binding site" evidence="10">
    <location>
        <position position="82"/>
    </location>
    <ligand>
        <name>L-histidine</name>
        <dbReference type="ChEBI" id="CHEBI:57595"/>
    </ligand>
</feature>
<dbReference type="GO" id="GO:0004821">
    <property type="term" value="F:histidine-tRNA ligase activity"/>
    <property type="evidence" value="ECO:0007669"/>
    <property type="project" value="UniProtKB-UniRule"/>
</dbReference>
<evidence type="ECO:0000256" key="10">
    <source>
        <dbReference type="PIRSR" id="PIRSR001549-1"/>
    </source>
</evidence>
<dbReference type="PANTHER" id="PTHR43707:SF1">
    <property type="entry name" value="HISTIDINE--TRNA LIGASE, MITOCHONDRIAL-RELATED"/>
    <property type="match status" value="1"/>
</dbReference>
<dbReference type="CDD" id="cd00773">
    <property type="entry name" value="HisRS-like_core"/>
    <property type="match status" value="1"/>
</dbReference>
<dbReference type="NCBIfam" id="TIGR00442">
    <property type="entry name" value="hisS"/>
    <property type="match status" value="1"/>
</dbReference>
<comment type="subcellular location">
    <subcellularLocation>
        <location evidence="9">Cytoplasm</location>
    </subcellularLocation>
</comment>
<dbReference type="GO" id="GO:0005737">
    <property type="term" value="C:cytoplasm"/>
    <property type="evidence" value="ECO:0007669"/>
    <property type="project" value="UniProtKB-SubCell"/>
</dbReference>
<dbReference type="PROSITE" id="PS50862">
    <property type="entry name" value="AA_TRNA_LIGASE_II"/>
    <property type="match status" value="1"/>
</dbReference>
<dbReference type="SUPFAM" id="SSF52954">
    <property type="entry name" value="Class II aaRS ABD-related"/>
    <property type="match status" value="1"/>
</dbReference>
<dbReference type="PIRSF" id="PIRSF001549">
    <property type="entry name" value="His-tRNA_synth"/>
    <property type="match status" value="1"/>
</dbReference>
<dbReference type="GO" id="GO:0005524">
    <property type="term" value="F:ATP binding"/>
    <property type="evidence" value="ECO:0007669"/>
    <property type="project" value="UniProtKB-UniRule"/>
</dbReference>
<dbReference type="CDD" id="cd00859">
    <property type="entry name" value="HisRS_anticodon"/>
    <property type="match status" value="1"/>
</dbReference>
<feature type="domain" description="Aminoacyl-transfer RNA synthetases class-II family profile" evidence="11">
    <location>
        <begin position="1"/>
        <end position="281"/>
    </location>
</feature>
<keyword evidence="3 9" id="KW-0436">Ligase</keyword>
<keyword evidence="5 9" id="KW-0067">ATP-binding</keyword>
<dbReference type="InterPro" id="IPR006195">
    <property type="entry name" value="aa-tRNA-synth_II"/>
</dbReference>
<dbReference type="KEGG" id="ahk:NCTC10172_00526"/>
<comment type="catalytic activity">
    <reaction evidence="8 9">
        <text>tRNA(His) + L-histidine + ATP = L-histidyl-tRNA(His) + AMP + diphosphate + H(+)</text>
        <dbReference type="Rhea" id="RHEA:17313"/>
        <dbReference type="Rhea" id="RHEA-COMP:9665"/>
        <dbReference type="Rhea" id="RHEA-COMP:9689"/>
        <dbReference type="ChEBI" id="CHEBI:15378"/>
        <dbReference type="ChEBI" id="CHEBI:30616"/>
        <dbReference type="ChEBI" id="CHEBI:33019"/>
        <dbReference type="ChEBI" id="CHEBI:57595"/>
        <dbReference type="ChEBI" id="CHEBI:78442"/>
        <dbReference type="ChEBI" id="CHEBI:78527"/>
        <dbReference type="ChEBI" id="CHEBI:456215"/>
        <dbReference type="EC" id="6.1.1.21"/>
    </reaction>
</comment>
<dbReference type="Gene3D" id="3.40.50.800">
    <property type="entry name" value="Anticodon-binding domain"/>
    <property type="match status" value="1"/>
</dbReference>
<evidence type="ECO:0000259" key="11">
    <source>
        <dbReference type="PROSITE" id="PS50862"/>
    </source>
</evidence>
<feature type="binding site" evidence="10">
    <location>
        <begin position="217"/>
        <end position="218"/>
    </location>
    <ligand>
        <name>L-histidine</name>
        <dbReference type="ChEBI" id="CHEBI:57595"/>
    </ligand>
</feature>
<evidence type="ECO:0000256" key="9">
    <source>
        <dbReference type="HAMAP-Rule" id="MF_00127"/>
    </source>
</evidence>
<reference evidence="12 13" key="1">
    <citation type="submission" date="2019-01" db="EMBL/GenBank/DDBJ databases">
        <authorList>
            <consortium name="Pathogen Informatics"/>
        </authorList>
    </citation>
    <scope>NUCLEOTIDE SEQUENCE [LARGE SCALE GENOMIC DNA]</scope>
    <source>
        <strain evidence="12 13">NCTC10172</strain>
    </source>
</reference>
<evidence type="ECO:0000256" key="1">
    <source>
        <dbReference type="ARBA" id="ARBA00008226"/>
    </source>
</evidence>
<keyword evidence="4 9" id="KW-0547">Nucleotide-binding</keyword>
<feature type="binding site" evidence="10">
    <location>
        <position position="213"/>
    </location>
    <ligand>
        <name>L-histidine</name>
        <dbReference type="ChEBI" id="CHEBI:57595"/>
    </ligand>
</feature>
<dbReference type="Pfam" id="PF03129">
    <property type="entry name" value="HGTP_anticodon"/>
    <property type="match status" value="1"/>
</dbReference>
<dbReference type="AlphaFoldDB" id="A0A449BJ94"/>
<dbReference type="EMBL" id="LR215050">
    <property type="protein sequence ID" value="VEU82512.1"/>
    <property type="molecule type" value="Genomic_DNA"/>
</dbReference>
<sequence length="377" mass="42876">MEYSDVFHRENEGSDMVTKETYNFKDKGDRNLTLRPEGTAGVIRSFIENKLYAQNDLTKLFYIGPNFRYERPQKGRFRQFMQFGVEALGTNNPYLDAEVLALAYETIRGLGLKGVVVKINSLGNDASKAAYKEALYNYLLPYKDQLSEDSQVRLEKNPLRILDSKVPVDKEITKNAPLPLEYLDEESRNSFETITRLLDQAKIPYALDRKLVRGLDYYSHIVFEIQAEIEGFGSQNALGGGGRYDNLVSELGGPKTPGIGFAFGMERLLNALEIEGRELAPEPSLDAFFVTFDEKSKDLAFNLQNELRVHGFSSDLNYTNKNFKSQLKEALNHRAKFLVIIGENEVNEGVVNLKNTSTEEQIKIRKEELVNKLKELL</sequence>
<comment type="similarity">
    <text evidence="1 9">Belongs to the class-II aminoacyl-tRNA synthetase family.</text>
</comment>
<dbReference type="InterPro" id="IPR045864">
    <property type="entry name" value="aa-tRNA-synth_II/BPL/LPL"/>
</dbReference>
<dbReference type="GO" id="GO:0006427">
    <property type="term" value="P:histidyl-tRNA aminoacylation"/>
    <property type="evidence" value="ECO:0007669"/>
    <property type="project" value="UniProtKB-UniRule"/>
</dbReference>
<dbReference type="Gene3D" id="3.30.930.10">
    <property type="entry name" value="Bira Bifunctional Protein, Domain 2"/>
    <property type="match status" value="1"/>
</dbReference>
<dbReference type="InterPro" id="IPR033656">
    <property type="entry name" value="HisRS_anticodon"/>
</dbReference>
<evidence type="ECO:0000256" key="3">
    <source>
        <dbReference type="ARBA" id="ARBA00022598"/>
    </source>
</evidence>
<dbReference type="Proteomes" id="UP000290909">
    <property type="component" value="Chromosome"/>
</dbReference>
<evidence type="ECO:0000256" key="5">
    <source>
        <dbReference type="ARBA" id="ARBA00022840"/>
    </source>
</evidence>
<accession>A0A449BJ94</accession>
<evidence type="ECO:0000256" key="2">
    <source>
        <dbReference type="ARBA" id="ARBA00022490"/>
    </source>
</evidence>
<dbReference type="EC" id="6.1.1.21" evidence="9"/>
<dbReference type="Pfam" id="PF13393">
    <property type="entry name" value="tRNA-synt_His"/>
    <property type="match status" value="1"/>
</dbReference>
<comment type="subunit">
    <text evidence="9">Homodimer.</text>
</comment>
<gene>
    <name evidence="9 12" type="primary">hisS</name>
    <name evidence="12" type="ORF">NCTC10172_00526</name>
</gene>
<dbReference type="InterPro" id="IPR015807">
    <property type="entry name" value="His-tRNA-ligase"/>
</dbReference>
<dbReference type="SUPFAM" id="SSF55681">
    <property type="entry name" value="Class II aaRS and biotin synthetases"/>
    <property type="match status" value="1"/>
</dbReference>
<dbReference type="InterPro" id="IPR004516">
    <property type="entry name" value="HisRS/HisZ"/>
</dbReference>
<keyword evidence="6 9" id="KW-0648">Protein biosynthesis</keyword>
<proteinExistence type="inferred from homology"/>
<dbReference type="PANTHER" id="PTHR43707">
    <property type="entry name" value="HISTIDYL-TRNA SYNTHETASE"/>
    <property type="match status" value="1"/>
</dbReference>
<protein>
    <recommendedName>
        <fullName evidence="9">Histidine--tRNA ligase</fullName>
        <ecNumber evidence="9">6.1.1.21</ecNumber>
    </recommendedName>
    <alternativeName>
        <fullName evidence="9">Histidyl-tRNA synthetase</fullName>
        <shortName evidence="9">HisRS</shortName>
    </alternativeName>
</protein>
<feature type="binding site" evidence="10">
    <location>
        <position position="86"/>
    </location>
    <ligand>
        <name>L-histidine</name>
        <dbReference type="ChEBI" id="CHEBI:57595"/>
    </ligand>
</feature>
<evidence type="ECO:0000313" key="12">
    <source>
        <dbReference type="EMBL" id="VEU82512.1"/>
    </source>
</evidence>
<keyword evidence="7 9" id="KW-0030">Aminoacyl-tRNA synthetase</keyword>
<feature type="binding site" evidence="10">
    <location>
        <position position="68"/>
    </location>
    <ligand>
        <name>L-histidine</name>
        <dbReference type="ChEBI" id="CHEBI:57595"/>
    </ligand>
</feature>
<dbReference type="InterPro" id="IPR041715">
    <property type="entry name" value="HisRS-like_core"/>
</dbReference>
<evidence type="ECO:0000256" key="4">
    <source>
        <dbReference type="ARBA" id="ARBA00022741"/>
    </source>
</evidence>
<name>A0A449BJ94_9MOLU</name>
<dbReference type="STRING" id="1408416.GCA_000702765_00956"/>
<evidence type="ECO:0000256" key="7">
    <source>
        <dbReference type="ARBA" id="ARBA00023146"/>
    </source>
</evidence>
<dbReference type="HAMAP" id="MF_00127">
    <property type="entry name" value="His_tRNA_synth"/>
    <property type="match status" value="1"/>
</dbReference>
<keyword evidence="2 9" id="KW-0963">Cytoplasm</keyword>
<evidence type="ECO:0000256" key="8">
    <source>
        <dbReference type="ARBA" id="ARBA00047639"/>
    </source>
</evidence>
<keyword evidence="13" id="KW-1185">Reference proteome</keyword>